<evidence type="ECO:0000256" key="2">
    <source>
        <dbReference type="ARBA" id="ARBA00023125"/>
    </source>
</evidence>
<feature type="domain" description="Transcriptional regulator LacI/GalR-like sensor" evidence="4">
    <location>
        <begin position="2"/>
        <end position="61"/>
    </location>
</feature>
<evidence type="ECO:0000256" key="3">
    <source>
        <dbReference type="ARBA" id="ARBA00023163"/>
    </source>
</evidence>
<evidence type="ECO:0000313" key="6">
    <source>
        <dbReference type="Proteomes" id="UP000611554"/>
    </source>
</evidence>
<keyword evidence="2" id="KW-0238">DNA-binding</keyword>
<organism evidence="5 6">
    <name type="scientific">Streptosporangium pseudovulgare</name>
    <dbReference type="NCBI Taxonomy" id="35765"/>
    <lineage>
        <taxon>Bacteria</taxon>
        <taxon>Bacillati</taxon>
        <taxon>Actinomycetota</taxon>
        <taxon>Actinomycetes</taxon>
        <taxon>Streptosporangiales</taxon>
        <taxon>Streptosporangiaceae</taxon>
        <taxon>Streptosporangium</taxon>
    </lineage>
</organism>
<dbReference type="SUPFAM" id="SSF53822">
    <property type="entry name" value="Periplasmic binding protein-like I"/>
    <property type="match status" value="1"/>
</dbReference>
<keyword evidence="3" id="KW-0804">Transcription</keyword>
<evidence type="ECO:0000313" key="5">
    <source>
        <dbReference type="EMBL" id="GGQ36391.1"/>
    </source>
</evidence>
<dbReference type="PANTHER" id="PTHR30146">
    <property type="entry name" value="LACI-RELATED TRANSCRIPTIONAL REPRESSOR"/>
    <property type="match status" value="1"/>
</dbReference>
<sequence>MVGYDDSPLIAFTDPPLTTVRQPVHSMVTAAVHTLLEAVAGAPMHNSELVFQPEFIVRGSTGSGPKIIR</sequence>
<dbReference type="EMBL" id="BMQJ01000052">
    <property type="protein sequence ID" value="GGQ36391.1"/>
    <property type="molecule type" value="Genomic_DNA"/>
</dbReference>
<keyword evidence="1" id="KW-0805">Transcription regulation</keyword>
<reference evidence="6" key="1">
    <citation type="journal article" date="2019" name="Int. J. Syst. Evol. Microbiol.">
        <title>The Global Catalogue of Microorganisms (GCM) 10K type strain sequencing project: providing services to taxonomists for standard genome sequencing and annotation.</title>
        <authorList>
            <consortium name="The Broad Institute Genomics Platform"/>
            <consortium name="The Broad Institute Genome Sequencing Center for Infectious Disease"/>
            <person name="Wu L."/>
            <person name="Ma J."/>
        </authorList>
    </citation>
    <scope>NUCLEOTIDE SEQUENCE [LARGE SCALE GENOMIC DNA]</scope>
    <source>
        <strain evidence="6">JCM 3115</strain>
    </source>
</reference>
<proteinExistence type="predicted"/>
<dbReference type="InterPro" id="IPR046335">
    <property type="entry name" value="LacI/GalR-like_sensor"/>
</dbReference>
<protein>
    <recommendedName>
        <fullName evidence="4">Transcriptional regulator LacI/GalR-like sensor domain-containing protein</fullName>
    </recommendedName>
</protein>
<accession>A0ABQ2RJW2</accession>
<evidence type="ECO:0000259" key="4">
    <source>
        <dbReference type="Pfam" id="PF13377"/>
    </source>
</evidence>
<gene>
    <name evidence="5" type="ORF">GCM10010140_77760</name>
</gene>
<evidence type="ECO:0000256" key="1">
    <source>
        <dbReference type="ARBA" id="ARBA00023015"/>
    </source>
</evidence>
<name>A0ABQ2RJW2_9ACTN</name>
<dbReference type="Proteomes" id="UP000611554">
    <property type="component" value="Unassembled WGS sequence"/>
</dbReference>
<comment type="caution">
    <text evidence="5">The sequence shown here is derived from an EMBL/GenBank/DDBJ whole genome shotgun (WGS) entry which is preliminary data.</text>
</comment>
<dbReference type="PANTHER" id="PTHR30146:SF153">
    <property type="entry name" value="LACTOSE OPERON REPRESSOR"/>
    <property type="match status" value="1"/>
</dbReference>
<keyword evidence="6" id="KW-1185">Reference proteome</keyword>
<dbReference type="InterPro" id="IPR028082">
    <property type="entry name" value="Peripla_BP_I"/>
</dbReference>
<dbReference type="Gene3D" id="3.40.50.2300">
    <property type="match status" value="2"/>
</dbReference>
<dbReference type="Pfam" id="PF13377">
    <property type="entry name" value="Peripla_BP_3"/>
    <property type="match status" value="1"/>
</dbReference>